<reference evidence="1" key="1">
    <citation type="submission" date="2015-03" db="EMBL/GenBank/DDBJ databases">
        <title>Metagenome Sequencing of an Archaeal-Dominated Microbial Community from a Hot Spring at the Los Azufres Geothermal Field, Mexico.</title>
        <authorList>
            <person name="Servin-Garciduenas L.E."/>
            <person name="Martinez-Romero E."/>
        </authorList>
    </citation>
    <scope>NUCLEOTIDE SEQUENCE [LARGE SCALE GENOMIC DNA]</scope>
    <source>
        <strain evidence="1">AZ1-454</strain>
    </source>
</reference>
<organism evidence="1">
    <name type="scientific">Candidatus Aramenus sulfurataquae</name>
    <dbReference type="NCBI Taxonomy" id="1326980"/>
    <lineage>
        <taxon>Archaea</taxon>
        <taxon>Thermoproteota</taxon>
        <taxon>Thermoprotei</taxon>
        <taxon>Sulfolobales</taxon>
        <taxon>Sulfolobaceae</taxon>
        <taxon>Candidatus Aramenus</taxon>
    </lineage>
</organism>
<dbReference type="SUPFAM" id="SSF48371">
    <property type="entry name" value="ARM repeat"/>
    <property type="match status" value="1"/>
</dbReference>
<dbReference type="EMBL" id="JZWS01000008">
    <property type="protein sequence ID" value="KJR79408.1"/>
    <property type="molecule type" value="Genomic_DNA"/>
</dbReference>
<dbReference type="AlphaFoldDB" id="A0A0F2LPA6"/>
<name>A0A0F2LPA6_9CREN</name>
<proteinExistence type="predicted"/>
<sequence>MGELSRIRKILDGLRDPDEKVRQRSWEEVEKIAEYDISYLARHRLYLRSLLWHRLKGVREDAWKHLAVYKLLYVEGLKKTLSAKSDKVKIEAWSHYYDLLNLEIVTKDDLIKEREHFWKLLKSYYPTIRKRAWNVFPVLVKEGVFQKGDRERYLSFMRSPKPGIRIKAWQKAVVLVNLGFLTKEDISNNLSYINELLTKESNIKKMAQRILKVLGV</sequence>
<evidence type="ECO:0000313" key="1">
    <source>
        <dbReference type="EMBL" id="KJR79408.1"/>
    </source>
</evidence>
<dbReference type="InterPro" id="IPR016024">
    <property type="entry name" value="ARM-type_fold"/>
</dbReference>
<accession>A0A0F2LPA6</accession>
<comment type="caution">
    <text evidence="1">The sequence shown here is derived from an EMBL/GenBank/DDBJ whole genome shotgun (WGS) entry which is preliminary data.</text>
</comment>
<gene>
    <name evidence="1" type="ORF">TQ35_01975</name>
</gene>
<dbReference type="PATRIC" id="fig|1326980.8.peg.2129"/>
<protein>
    <submittedName>
        <fullName evidence="1">Uncharacterized protein</fullName>
    </submittedName>
</protein>